<keyword evidence="2" id="KW-0175">Coiled coil</keyword>
<dbReference type="PANTHER" id="PTHR43156:SF2">
    <property type="entry name" value="STAGE II SPORULATION PROTEIN E"/>
    <property type="match status" value="1"/>
</dbReference>
<sequence>MTLDEILQGKDPDRMSELAPADLRKLFWMYKGLLKRVERDTAYWQATNDNLRTAYERLDEQERELARAYQTIRQDLEIAQQVQHALLPKDHPEMLARFEFSVYHKQMTEVGGDYYDFYRLRDGCHAIGVFDISGHGVSAALIMAYLKAQLVQTMEQVSRPREIVEYLNTATVGFLREVRRYATVNFVSFGEHSFRYVCGGGYGVLIRGGGEVHTFNKGDPFIGLRRRAYSEYELPFETGDVLALYTDGLVEAQDNSGADYSTRRLHELVRTNSHLPANQILQRCLDDYGQFRRVDADDITLIVLRRRAA</sequence>
<feature type="coiled-coil region" evidence="2">
    <location>
        <begin position="48"/>
        <end position="75"/>
    </location>
</feature>
<keyword evidence="1" id="KW-0378">Hydrolase</keyword>
<feature type="domain" description="PPM-type phosphatase" evidence="3">
    <location>
        <begin position="95"/>
        <end position="306"/>
    </location>
</feature>
<keyword evidence="5" id="KW-1185">Reference proteome</keyword>
<organism evidence="4 5">
    <name type="scientific">Nannocystis radixulma</name>
    <dbReference type="NCBI Taxonomy" id="2995305"/>
    <lineage>
        <taxon>Bacteria</taxon>
        <taxon>Pseudomonadati</taxon>
        <taxon>Myxococcota</taxon>
        <taxon>Polyangia</taxon>
        <taxon>Nannocystales</taxon>
        <taxon>Nannocystaceae</taxon>
        <taxon>Nannocystis</taxon>
    </lineage>
</organism>
<gene>
    <name evidence="4" type="ORF">POL58_39445</name>
</gene>
<name>A0ABT5BIF7_9BACT</name>
<evidence type="ECO:0000256" key="2">
    <source>
        <dbReference type="SAM" id="Coils"/>
    </source>
</evidence>
<dbReference type="PANTHER" id="PTHR43156">
    <property type="entry name" value="STAGE II SPORULATION PROTEIN E-RELATED"/>
    <property type="match status" value="1"/>
</dbReference>
<evidence type="ECO:0000313" key="5">
    <source>
        <dbReference type="Proteomes" id="UP001217838"/>
    </source>
</evidence>
<dbReference type="RefSeq" id="WP_272007546.1">
    <property type="nucleotide sequence ID" value="NZ_JAQNDN010000023.1"/>
</dbReference>
<reference evidence="4 5" key="1">
    <citation type="submission" date="2022-11" db="EMBL/GenBank/DDBJ databases">
        <title>Minimal conservation of predation-associated metabolite biosynthetic gene clusters underscores biosynthetic potential of Myxococcota including descriptions for ten novel species: Archangium lansinium sp. nov., Myxococcus landrumus sp. nov., Nannocystis bai.</title>
        <authorList>
            <person name="Ahearne A."/>
            <person name="Stevens C."/>
            <person name="Dowd S."/>
        </authorList>
    </citation>
    <scope>NUCLEOTIDE SEQUENCE [LARGE SCALE GENOMIC DNA]</scope>
    <source>
        <strain evidence="4 5">NCELM</strain>
    </source>
</reference>
<dbReference type="Gene3D" id="3.60.40.10">
    <property type="entry name" value="PPM-type phosphatase domain"/>
    <property type="match status" value="1"/>
</dbReference>
<dbReference type="Proteomes" id="UP001217838">
    <property type="component" value="Unassembled WGS sequence"/>
</dbReference>
<evidence type="ECO:0000313" key="4">
    <source>
        <dbReference type="EMBL" id="MDC0673887.1"/>
    </source>
</evidence>
<dbReference type="InterPro" id="IPR001932">
    <property type="entry name" value="PPM-type_phosphatase-like_dom"/>
</dbReference>
<accession>A0ABT5BIF7</accession>
<comment type="caution">
    <text evidence="4">The sequence shown here is derived from an EMBL/GenBank/DDBJ whole genome shotgun (WGS) entry which is preliminary data.</text>
</comment>
<dbReference type="SMART" id="SM00331">
    <property type="entry name" value="PP2C_SIG"/>
    <property type="match status" value="1"/>
</dbReference>
<dbReference type="InterPro" id="IPR036457">
    <property type="entry name" value="PPM-type-like_dom_sf"/>
</dbReference>
<protein>
    <submittedName>
        <fullName evidence="4">SpoIIE family protein phosphatase</fullName>
    </submittedName>
</protein>
<proteinExistence type="predicted"/>
<dbReference type="SUPFAM" id="SSF81606">
    <property type="entry name" value="PP2C-like"/>
    <property type="match status" value="1"/>
</dbReference>
<evidence type="ECO:0000259" key="3">
    <source>
        <dbReference type="SMART" id="SM00331"/>
    </source>
</evidence>
<dbReference type="Pfam" id="PF07228">
    <property type="entry name" value="SpoIIE"/>
    <property type="match status" value="1"/>
</dbReference>
<dbReference type="InterPro" id="IPR052016">
    <property type="entry name" value="Bact_Sigma-Reg"/>
</dbReference>
<evidence type="ECO:0000256" key="1">
    <source>
        <dbReference type="ARBA" id="ARBA00022801"/>
    </source>
</evidence>
<dbReference type="EMBL" id="JAQNDN010000023">
    <property type="protein sequence ID" value="MDC0673887.1"/>
    <property type="molecule type" value="Genomic_DNA"/>
</dbReference>